<evidence type="ECO:0000256" key="3">
    <source>
        <dbReference type="ARBA" id="ARBA00022692"/>
    </source>
</evidence>
<name>A0A235EHL6_9BURK</name>
<feature type="transmembrane region" description="Helical" evidence="6">
    <location>
        <begin position="283"/>
        <end position="300"/>
    </location>
</feature>
<feature type="transmembrane region" description="Helical" evidence="6">
    <location>
        <begin position="154"/>
        <end position="174"/>
    </location>
</feature>
<feature type="transmembrane region" description="Helical" evidence="6">
    <location>
        <begin position="12"/>
        <end position="33"/>
    </location>
</feature>
<dbReference type="AlphaFoldDB" id="A0A235EHL6"/>
<dbReference type="EMBL" id="NOIG01000014">
    <property type="protein sequence ID" value="OYD47925.1"/>
    <property type="molecule type" value="Genomic_DNA"/>
</dbReference>
<feature type="transmembrane region" description="Helical" evidence="6">
    <location>
        <begin position="116"/>
        <end position="134"/>
    </location>
</feature>
<sequence length="308" mass="30592">MTTLNPARTGLTHYTLGLPVVLVLLLAATQADFRSPQNLLNFSGQIGALLIVAVGQLFVTLVAGIDLSVGSVMSLASAFAATQSDPLAAVAMATALGVAVGTVNGMGVAFAGVHPLVMTLSTATFLQGLAYVVLPIPGGSIAPAMTAAATGEAAGIPAPLLWCAAAALAASIVLRRTRFGAHLFAVGGHPRSAYLNGVRVKSVVVGAYVWCSVAAAWAGLFLAARVAAGDPALGASYALESVAAVALGGVQLTGGVGSVAGVVAGVLSLGLMTNGLNLFGVSPFMRGVLTGVLLLAAVSLQRRHIVGM</sequence>
<evidence type="ECO:0000256" key="5">
    <source>
        <dbReference type="ARBA" id="ARBA00023136"/>
    </source>
</evidence>
<feature type="transmembrane region" description="Helical" evidence="6">
    <location>
        <begin position="87"/>
        <end position="109"/>
    </location>
</feature>
<feature type="transmembrane region" description="Helical" evidence="6">
    <location>
        <begin position="203"/>
        <end position="224"/>
    </location>
</feature>
<gene>
    <name evidence="7" type="ORF">CBY09_22070</name>
</gene>
<dbReference type="PANTHER" id="PTHR32196:SF63">
    <property type="entry name" value="INNER MEMBRANE ABC TRANSPORTER PERMEASE PROTEIN YJFF"/>
    <property type="match status" value="1"/>
</dbReference>
<keyword evidence="5 6" id="KW-0472">Membrane</keyword>
<keyword evidence="2" id="KW-1003">Cell membrane</keyword>
<reference evidence="7 8" key="1">
    <citation type="submission" date="2017-07" db="EMBL/GenBank/DDBJ databases">
        <title>Acidovorax KNDSW TSA 6 genome sequence and assembly.</title>
        <authorList>
            <person name="Mayilraj S."/>
        </authorList>
    </citation>
    <scope>NUCLEOTIDE SEQUENCE [LARGE SCALE GENOMIC DNA]</scope>
    <source>
        <strain evidence="7 8">KNDSW-TSA6</strain>
    </source>
</reference>
<accession>A0A235EHL6</accession>
<keyword evidence="3 6" id="KW-0812">Transmembrane</keyword>
<comment type="subcellular location">
    <subcellularLocation>
        <location evidence="1">Cell membrane</location>
        <topology evidence="1">Multi-pass membrane protein</topology>
    </subcellularLocation>
</comment>
<organism evidence="7 8">
    <name type="scientific">Acidovorax kalamii</name>
    <dbReference type="NCBI Taxonomy" id="2004485"/>
    <lineage>
        <taxon>Bacteria</taxon>
        <taxon>Pseudomonadati</taxon>
        <taxon>Pseudomonadota</taxon>
        <taxon>Betaproteobacteria</taxon>
        <taxon>Burkholderiales</taxon>
        <taxon>Comamonadaceae</taxon>
        <taxon>Acidovorax</taxon>
    </lineage>
</organism>
<evidence type="ECO:0000256" key="1">
    <source>
        <dbReference type="ARBA" id="ARBA00004651"/>
    </source>
</evidence>
<dbReference type="RefSeq" id="WP_094291727.1">
    <property type="nucleotide sequence ID" value="NZ_NOIG01000014.1"/>
</dbReference>
<keyword evidence="8" id="KW-1185">Reference proteome</keyword>
<evidence type="ECO:0000313" key="7">
    <source>
        <dbReference type="EMBL" id="OYD47925.1"/>
    </source>
</evidence>
<dbReference type="GO" id="GO:0022857">
    <property type="term" value="F:transmembrane transporter activity"/>
    <property type="evidence" value="ECO:0007669"/>
    <property type="project" value="InterPro"/>
</dbReference>
<dbReference type="Proteomes" id="UP000215441">
    <property type="component" value="Unassembled WGS sequence"/>
</dbReference>
<dbReference type="OrthoDB" id="9799990at2"/>
<dbReference type="Pfam" id="PF02653">
    <property type="entry name" value="BPD_transp_2"/>
    <property type="match status" value="1"/>
</dbReference>
<evidence type="ECO:0008006" key="9">
    <source>
        <dbReference type="Google" id="ProtNLM"/>
    </source>
</evidence>
<feature type="transmembrane region" description="Helical" evidence="6">
    <location>
        <begin position="244"/>
        <end position="271"/>
    </location>
</feature>
<dbReference type="CDD" id="cd06579">
    <property type="entry name" value="TM_PBP1_transp_AraH_like"/>
    <property type="match status" value="1"/>
</dbReference>
<feature type="transmembrane region" description="Helical" evidence="6">
    <location>
        <begin position="45"/>
        <end position="67"/>
    </location>
</feature>
<keyword evidence="4 6" id="KW-1133">Transmembrane helix</keyword>
<evidence type="ECO:0000313" key="8">
    <source>
        <dbReference type="Proteomes" id="UP000215441"/>
    </source>
</evidence>
<proteinExistence type="predicted"/>
<protein>
    <recommendedName>
        <fullName evidence="9">ABC transporter permease</fullName>
    </recommendedName>
</protein>
<dbReference type="PANTHER" id="PTHR32196">
    <property type="entry name" value="ABC TRANSPORTER PERMEASE PROTEIN YPHD-RELATED-RELATED"/>
    <property type="match status" value="1"/>
</dbReference>
<evidence type="ECO:0000256" key="6">
    <source>
        <dbReference type="SAM" id="Phobius"/>
    </source>
</evidence>
<evidence type="ECO:0000256" key="2">
    <source>
        <dbReference type="ARBA" id="ARBA00022475"/>
    </source>
</evidence>
<dbReference type="GO" id="GO:0005886">
    <property type="term" value="C:plasma membrane"/>
    <property type="evidence" value="ECO:0007669"/>
    <property type="project" value="UniProtKB-SubCell"/>
</dbReference>
<comment type="caution">
    <text evidence="7">The sequence shown here is derived from an EMBL/GenBank/DDBJ whole genome shotgun (WGS) entry which is preliminary data.</text>
</comment>
<dbReference type="InterPro" id="IPR001851">
    <property type="entry name" value="ABC_transp_permease"/>
</dbReference>
<evidence type="ECO:0000256" key="4">
    <source>
        <dbReference type="ARBA" id="ARBA00022989"/>
    </source>
</evidence>